<evidence type="ECO:0008006" key="5">
    <source>
        <dbReference type="Google" id="ProtNLM"/>
    </source>
</evidence>
<organism evidence="3 4">
    <name type="scientific">Thermomonospora umbrina</name>
    <dbReference type="NCBI Taxonomy" id="111806"/>
    <lineage>
        <taxon>Bacteria</taxon>
        <taxon>Bacillati</taxon>
        <taxon>Actinomycetota</taxon>
        <taxon>Actinomycetes</taxon>
        <taxon>Streptosporangiales</taxon>
        <taxon>Thermomonosporaceae</taxon>
        <taxon>Thermomonospora</taxon>
    </lineage>
</organism>
<feature type="transmembrane region" description="Helical" evidence="2">
    <location>
        <begin position="98"/>
        <end position="115"/>
    </location>
</feature>
<keyword evidence="2" id="KW-0472">Membrane</keyword>
<feature type="transmembrane region" description="Helical" evidence="2">
    <location>
        <begin position="43"/>
        <end position="63"/>
    </location>
</feature>
<evidence type="ECO:0000256" key="1">
    <source>
        <dbReference type="SAM" id="MobiDB-lite"/>
    </source>
</evidence>
<accession>A0A3D9SSB0</accession>
<name>A0A3D9SSB0_9ACTN</name>
<gene>
    <name evidence="3" type="ORF">DFJ69_4320</name>
</gene>
<sequence length="163" mass="16626">MSERRPFTVTAAAALEAAEGFAALGFGAFVAWETVVGKPLDPVTAWAVTGMALLGGCCILAVARGLLTAERWSRAPVVLTQLFALPVSWSLLQSEQYLYGAPLITVAVLTLVLVLSGPSTRFLLAADDDSDGGGDDGAGDGRAGEDTEDAEAGNQAGGPGSRS</sequence>
<comment type="caution">
    <text evidence="3">The sequence shown here is derived from an EMBL/GenBank/DDBJ whole genome shotgun (WGS) entry which is preliminary data.</text>
</comment>
<keyword evidence="2" id="KW-0812">Transmembrane</keyword>
<keyword evidence="2" id="KW-1133">Transmembrane helix</keyword>
<dbReference type="AlphaFoldDB" id="A0A3D9SSB0"/>
<keyword evidence="4" id="KW-1185">Reference proteome</keyword>
<feature type="compositionally biased region" description="Acidic residues" evidence="1">
    <location>
        <begin position="126"/>
        <end position="138"/>
    </location>
</feature>
<dbReference type="Proteomes" id="UP000256661">
    <property type="component" value="Unassembled WGS sequence"/>
</dbReference>
<evidence type="ECO:0000256" key="2">
    <source>
        <dbReference type="SAM" id="Phobius"/>
    </source>
</evidence>
<dbReference type="RefSeq" id="WP_211328681.1">
    <property type="nucleotide sequence ID" value="NZ_QTTT01000001.1"/>
</dbReference>
<dbReference type="EMBL" id="QTTT01000001">
    <property type="protein sequence ID" value="REE98822.1"/>
    <property type="molecule type" value="Genomic_DNA"/>
</dbReference>
<reference evidence="3 4" key="1">
    <citation type="submission" date="2018-08" db="EMBL/GenBank/DDBJ databases">
        <title>Sequencing the genomes of 1000 actinobacteria strains.</title>
        <authorList>
            <person name="Klenk H.-P."/>
        </authorList>
    </citation>
    <scope>NUCLEOTIDE SEQUENCE [LARGE SCALE GENOMIC DNA]</scope>
    <source>
        <strain evidence="3 4">DSM 43927</strain>
    </source>
</reference>
<feature type="region of interest" description="Disordered" evidence="1">
    <location>
        <begin position="126"/>
        <end position="163"/>
    </location>
</feature>
<protein>
    <recommendedName>
        <fullName evidence="5">Integral membrane protein</fullName>
    </recommendedName>
</protein>
<evidence type="ECO:0000313" key="4">
    <source>
        <dbReference type="Proteomes" id="UP000256661"/>
    </source>
</evidence>
<proteinExistence type="predicted"/>
<evidence type="ECO:0000313" key="3">
    <source>
        <dbReference type="EMBL" id="REE98822.1"/>
    </source>
</evidence>